<sequence>MHTDEADHTGAQQSPGRPADRLRSLRLRLRDGLLQLLQGRLVPDEAHEPEVEAVARDDLHVLVLRPVPVLARPGRRDPAQRDGHLVRHPQHRRRAAAAAAAGRRRQRQRQRAVAPERDPLGGHEQHAGDRAGRGRQVALRRPEQPLAAPADGGGEPAPEHLPHAARPQDPRPQRQLALHGLVQLRAQRHVLFQALGDPVPDHPAPSPGAGGCVLGGAIAGEIWLLDTERPVVHGDADHMLVLPCLLHLLSLVETTQDFFLSFLPNSRLSFRRPLPLRSRWLLA</sequence>
<feature type="region of interest" description="Disordered" evidence="1">
    <location>
        <begin position="72"/>
        <end position="171"/>
    </location>
</feature>
<accession>C0PLJ6</accession>
<evidence type="ECO:0000256" key="1">
    <source>
        <dbReference type="SAM" id="MobiDB-lite"/>
    </source>
</evidence>
<feature type="compositionally biased region" description="Basic residues" evidence="1">
    <location>
        <begin position="86"/>
        <end position="95"/>
    </location>
</feature>
<name>C0PLJ6_MAIZE</name>
<feature type="region of interest" description="Disordered" evidence="1">
    <location>
        <begin position="1"/>
        <end position="22"/>
    </location>
</feature>
<reference evidence="2" key="2">
    <citation type="submission" date="2012-06" db="EMBL/GenBank/DDBJ databases">
        <authorList>
            <person name="Yu Y."/>
            <person name="Currie J."/>
            <person name="Lomeli R."/>
            <person name="Angelova A."/>
            <person name="Collura K."/>
            <person name="Wissotski M."/>
            <person name="Campos D."/>
            <person name="Kudrna D."/>
            <person name="Golser W."/>
            <person name="Ashely E."/>
            <person name="Descour A."/>
            <person name="Fernandes J."/>
            <person name="Soderlund C."/>
            <person name="Walbot V."/>
        </authorList>
    </citation>
    <scope>NUCLEOTIDE SEQUENCE</scope>
    <source>
        <strain evidence="2">B73</strain>
    </source>
</reference>
<dbReference type="EMBL" id="BT069165">
    <property type="protein sequence ID" value="ACN36062.1"/>
    <property type="molecule type" value="mRNA"/>
</dbReference>
<proteinExistence type="evidence at transcript level"/>
<feature type="compositionally biased region" description="Basic and acidic residues" evidence="1">
    <location>
        <begin position="157"/>
        <end position="171"/>
    </location>
</feature>
<evidence type="ECO:0000313" key="2">
    <source>
        <dbReference type="EMBL" id="ACN36062.1"/>
    </source>
</evidence>
<protein>
    <submittedName>
        <fullName evidence="2">Uncharacterized protein</fullName>
    </submittedName>
</protein>
<reference evidence="2" key="1">
    <citation type="journal article" date="2009" name="PLoS Genet.">
        <title>Sequencing, mapping, and analysis of 27,455 maize full-length cDNAs.</title>
        <authorList>
            <person name="Soderlund C."/>
            <person name="Descour A."/>
            <person name="Kudrna D."/>
            <person name="Bomhoff M."/>
            <person name="Boyd L."/>
            <person name="Currie J."/>
            <person name="Angelova A."/>
            <person name="Collura K."/>
            <person name="Wissotski M."/>
            <person name="Ashley E."/>
            <person name="Morrow D."/>
            <person name="Fernandes J."/>
            <person name="Walbot V."/>
            <person name="Yu Y."/>
        </authorList>
    </citation>
    <scope>NUCLEOTIDE SEQUENCE</scope>
    <source>
        <strain evidence="2">B73</strain>
    </source>
</reference>
<feature type="compositionally biased region" description="Basic and acidic residues" evidence="1">
    <location>
        <begin position="74"/>
        <end position="85"/>
    </location>
</feature>
<feature type="compositionally biased region" description="Basic and acidic residues" evidence="1">
    <location>
        <begin position="114"/>
        <end position="132"/>
    </location>
</feature>
<organism evidence="2">
    <name type="scientific">Zea mays</name>
    <name type="common">Maize</name>
    <dbReference type="NCBI Taxonomy" id="4577"/>
    <lineage>
        <taxon>Eukaryota</taxon>
        <taxon>Viridiplantae</taxon>
        <taxon>Streptophyta</taxon>
        <taxon>Embryophyta</taxon>
        <taxon>Tracheophyta</taxon>
        <taxon>Spermatophyta</taxon>
        <taxon>Magnoliopsida</taxon>
        <taxon>Liliopsida</taxon>
        <taxon>Poales</taxon>
        <taxon>Poaceae</taxon>
        <taxon>PACMAD clade</taxon>
        <taxon>Panicoideae</taxon>
        <taxon>Andropogonodae</taxon>
        <taxon>Andropogoneae</taxon>
        <taxon>Tripsacinae</taxon>
        <taxon>Zea</taxon>
    </lineage>
</organism>
<dbReference type="AlphaFoldDB" id="C0PLJ6"/>